<sequence length="69" mass="7263">MLVDCCASSVISLLLPVDSKLLPRLASSSQTLPSLPEQLTSSPASEVIVVGAECSSDFTPFSVERLKDP</sequence>
<keyword evidence="2" id="KW-1185">Reference proteome</keyword>
<dbReference type="AlphaFoldDB" id="A0A183EAW5"/>
<proteinExistence type="predicted"/>
<dbReference type="Proteomes" id="UP000271098">
    <property type="component" value="Unassembled WGS sequence"/>
</dbReference>
<evidence type="ECO:0000313" key="1">
    <source>
        <dbReference type="EMBL" id="VDN31059.1"/>
    </source>
</evidence>
<evidence type="ECO:0000313" key="2">
    <source>
        <dbReference type="Proteomes" id="UP000271098"/>
    </source>
</evidence>
<dbReference type="WBParaSite" id="GPUH_0001813101-mRNA-1">
    <property type="protein sequence ID" value="GPUH_0001813101-mRNA-1"/>
    <property type="gene ID" value="GPUH_0001813101"/>
</dbReference>
<evidence type="ECO:0000313" key="3">
    <source>
        <dbReference type="WBParaSite" id="GPUH_0001813101-mRNA-1"/>
    </source>
</evidence>
<reference evidence="3" key="1">
    <citation type="submission" date="2016-06" db="UniProtKB">
        <authorList>
            <consortium name="WormBaseParasite"/>
        </authorList>
    </citation>
    <scope>IDENTIFICATION</scope>
</reference>
<protein>
    <submittedName>
        <fullName evidence="3">Secreted protein</fullName>
    </submittedName>
</protein>
<reference evidence="1 2" key="2">
    <citation type="submission" date="2018-11" db="EMBL/GenBank/DDBJ databases">
        <authorList>
            <consortium name="Pathogen Informatics"/>
        </authorList>
    </citation>
    <scope>NUCLEOTIDE SEQUENCE [LARGE SCALE GENOMIC DNA]</scope>
</reference>
<name>A0A183EAW5_9BILA</name>
<gene>
    <name evidence="1" type="ORF">GPUH_LOCUS18107</name>
</gene>
<dbReference type="EMBL" id="UYRT01086214">
    <property type="protein sequence ID" value="VDN31059.1"/>
    <property type="molecule type" value="Genomic_DNA"/>
</dbReference>
<accession>A0A183EAW5</accession>
<organism evidence="3">
    <name type="scientific">Gongylonema pulchrum</name>
    <dbReference type="NCBI Taxonomy" id="637853"/>
    <lineage>
        <taxon>Eukaryota</taxon>
        <taxon>Metazoa</taxon>
        <taxon>Ecdysozoa</taxon>
        <taxon>Nematoda</taxon>
        <taxon>Chromadorea</taxon>
        <taxon>Rhabditida</taxon>
        <taxon>Spirurina</taxon>
        <taxon>Spiruromorpha</taxon>
        <taxon>Spiruroidea</taxon>
        <taxon>Gongylonematidae</taxon>
        <taxon>Gongylonema</taxon>
    </lineage>
</organism>